<sequence length="185" mass="20620">MTRALMTRSLMKKSLTQALFFCTFLFASQFSQAEIIAANENYFEVKFSSTVKAPVEKLNSTLVDIAKWWNPEHSYAGKSENLTLDLTKLHCFCEKFDGGGFVRHMDIGYFQPEKMLRLLGGLGPLQSLPVDGVLDFSIKSQSAESSLLTVTYKVSGVGVGLKNWAKPVHGVIGEQFSRLKQQAEK</sequence>
<dbReference type="EMBL" id="VIKS01000001">
    <property type="protein sequence ID" value="TQV89719.1"/>
    <property type="molecule type" value="Genomic_DNA"/>
</dbReference>
<gene>
    <name evidence="2" type="ORF">FLL46_02230</name>
</gene>
<evidence type="ECO:0000313" key="3">
    <source>
        <dbReference type="Proteomes" id="UP000315439"/>
    </source>
</evidence>
<dbReference type="AlphaFoldDB" id="A0A545UJS9"/>
<dbReference type="RefSeq" id="WP_142891783.1">
    <property type="nucleotide sequence ID" value="NZ_ML660160.1"/>
</dbReference>
<feature type="chain" id="PRO_5021702243" evidence="1">
    <location>
        <begin position="34"/>
        <end position="185"/>
    </location>
</feature>
<evidence type="ECO:0000313" key="2">
    <source>
        <dbReference type="EMBL" id="TQV89719.1"/>
    </source>
</evidence>
<keyword evidence="3" id="KW-1185">Reference proteome</keyword>
<comment type="caution">
    <text evidence="2">The sequence shown here is derived from an EMBL/GenBank/DDBJ whole genome shotgun (WGS) entry which is preliminary data.</text>
</comment>
<feature type="signal peptide" evidence="1">
    <location>
        <begin position="1"/>
        <end position="33"/>
    </location>
</feature>
<dbReference type="Proteomes" id="UP000315439">
    <property type="component" value="Unassembled WGS sequence"/>
</dbReference>
<reference evidence="2 3" key="1">
    <citation type="submission" date="2019-07" db="EMBL/GenBank/DDBJ databases">
        <title>Draft genome for Aliikangiella sp. M105.</title>
        <authorList>
            <person name="Wang G."/>
        </authorList>
    </citation>
    <scope>NUCLEOTIDE SEQUENCE [LARGE SCALE GENOMIC DNA]</scope>
    <source>
        <strain evidence="2 3">M105</strain>
    </source>
</reference>
<evidence type="ECO:0000256" key="1">
    <source>
        <dbReference type="SAM" id="SignalP"/>
    </source>
</evidence>
<dbReference type="SUPFAM" id="SSF55961">
    <property type="entry name" value="Bet v1-like"/>
    <property type="match status" value="1"/>
</dbReference>
<name>A0A545UJS9_9GAMM</name>
<proteinExistence type="predicted"/>
<keyword evidence="1" id="KW-0732">Signal</keyword>
<organism evidence="2 3">
    <name type="scientific">Aliikangiella coralliicola</name>
    <dbReference type="NCBI Taxonomy" id="2592383"/>
    <lineage>
        <taxon>Bacteria</taxon>
        <taxon>Pseudomonadati</taxon>
        <taxon>Pseudomonadota</taxon>
        <taxon>Gammaproteobacteria</taxon>
        <taxon>Oceanospirillales</taxon>
        <taxon>Pleioneaceae</taxon>
        <taxon>Aliikangiella</taxon>
    </lineage>
</organism>
<protein>
    <submittedName>
        <fullName evidence="2">ATPase</fullName>
    </submittedName>
</protein>
<dbReference type="OrthoDB" id="6329454at2"/>
<accession>A0A545UJS9</accession>